<dbReference type="EMBL" id="JYDV01000076">
    <property type="protein sequence ID" value="KRZ36285.1"/>
    <property type="molecule type" value="Genomic_DNA"/>
</dbReference>
<dbReference type="AlphaFoldDB" id="A0A0V1JN21"/>
<proteinExistence type="predicted"/>
<organism evidence="1 2">
    <name type="scientific">Trichinella pseudospiralis</name>
    <name type="common">Parasitic roundworm</name>
    <dbReference type="NCBI Taxonomy" id="6337"/>
    <lineage>
        <taxon>Eukaryota</taxon>
        <taxon>Metazoa</taxon>
        <taxon>Ecdysozoa</taxon>
        <taxon>Nematoda</taxon>
        <taxon>Enoplea</taxon>
        <taxon>Dorylaimia</taxon>
        <taxon>Trichinellida</taxon>
        <taxon>Trichinellidae</taxon>
        <taxon>Trichinella</taxon>
    </lineage>
</organism>
<name>A0A0V1JN21_TRIPS</name>
<comment type="caution">
    <text evidence="1">The sequence shown here is derived from an EMBL/GenBank/DDBJ whole genome shotgun (WGS) entry which is preliminary data.</text>
</comment>
<accession>A0A0V1JN21</accession>
<reference evidence="1 2" key="1">
    <citation type="submission" date="2015-01" db="EMBL/GenBank/DDBJ databases">
        <title>Evolution of Trichinella species and genotypes.</title>
        <authorList>
            <person name="Korhonen P.K."/>
            <person name="Edoardo P."/>
            <person name="Giuseppe L.R."/>
            <person name="Gasser R.B."/>
        </authorList>
    </citation>
    <scope>NUCLEOTIDE SEQUENCE [LARGE SCALE GENOMIC DNA]</scope>
    <source>
        <strain evidence="1">ISS176</strain>
    </source>
</reference>
<evidence type="ECO:0000313" key="1">
    <source>
        <dbReference type="EMBL" id="KRZ36285.1"/>
    </source>
</evidence>
<gene>
    <name evidence="1" type="ORF">T4C_8655</name>
</gene>
<dbReference type="Proteomes" id="UP000054826">
    <property type="component" value="Unassembled WGS sequence"/>
</dbReference>
<sequence length="82" mass="9562">MPLKITNGFGRSIFCQPIEHQLYNFYLEQLYWSQRQNPKFSSSPILSGHCVTWSSPDPYRYVMFIFNFSAVSCKEAVEVIMG</sequence>
<evidence type="ECO:0000313" key="2">
    <source>
        <dbReference type="Proteomes" id="UP000054826"/>
    </source>
</evidence>
<protein>
    <submittedName>
        <fullName evidence="1">Uncharacterized protein</fullName>
    </submittedName>
</protein>